<keyword evidence="1" id="KW-0479">Metal-binding</keyword>
<proteinExistence type="predicted"/>
<dbReference type="STRING" id="3750.A0A498INF9"/>
<comment type="caution">
    <text evidence="7">The sequence shown here is derived from an EMBL/GenBank/DDBJ whole genome shotgun (WGS) entry which is preliminary data.</text>
</comment>
<evidence type="ECO:0000256" key="5">
    <source>
        <dbReference type="SAM" id="MobiDB-lite"/>
    </source>
</evidence>
<evidence type="ECO:0000256" key="2">
    <source>
        <dbReference type="ARBA" id="ARBA00022737"/>
    </source>
</evidence>
<evidence type="ECO:0000256" key="3">
    <source>
        <dbReference type="ARBA" id="ARBA00022771"/>
    </source>
</evidence>
<reference evidence="7 8" key="1">
    <citation type="submission" date="2018-10" db="EMBL/GenBank/DDBJ databases">
        <title>A high-quality apple genome assembly.</title>
        <authorList>
            <person name="Hu J."/>
        </authorList>
    </citation>
    <scope>NUCLEOTIDE SEQUENCE [LARGE SCALE GENOMIC DNA]</scope>
    <source>
        <strain evidence="8">cv. HFTH1</strain>
        <tissue evidence="7">Young leaf</tissue>
    </source>
</reference>
<accession>A0A498INF9</accession>
<dbReference type="GO" id="GO:0008270">
    <property type="term" value="F:zinc ion binding"/>
    <property type="evidence" value="ECO:0007669"/>
    <property type="project" value="UniProtKB-KW"/>
</dbReference>
<dbReference type="CDD" id="cd15565">
    <property type="entry name" value="PHD2_NSD"/>
    <property type="match status" value="1"/>
</dbReference>
<keyword evidence="2" id="KW-0677">Repeat</keyword>
<dbReference type="EMBL" id="RDQH01000337">
    <property type="protein sequence ID" value="RXH82763.1"/>
    <property type="molecule type" value="Genomic_DNA"/>
</dbReference>
<dbReference type="SMART" id="SM00249">
    <property type="entry name" value="PHD"/>
    <property type="match status" value="2"/>
</dbReference>
<dbReference type="InterPro" id="IPR013083">
    <property type="entry name" value="Znf_RING/FYVE/PHD"/>
</dbReference>
<dbReference type="InterPro" id="IPR058939">
    <property type="entry name" value="Mtase_EDM2"/>
</dbReference>
<gene>
    <name evidence="7" type="ORF">DVH24_003261</name>
</gene>
<dbReference type="SUPFAM" id="SSF53335">
    <property type="entry name" value="S-adenosyl-L-methionine-dependent methyltransferases"/>
    <property type="match status" value="1"/>
</dbReference>
<dbReference type="Proteomes" id="UP000290289">
    <property type="component" value="Chromosome 11"/>
</dbReference>
<dbReference type="Pfam" id="PF26055">
    <property type="entry name" value="Mtase_EDM2"/>
    <property type="match status" value="1"/>
</dbReference>
<evidence type="ECO:0000256" key="4">
    <source>
        <dbReference type="ARBA" id="ARBA00022833"/>
    </source>
</evidence>
<keyword evidence="4" id="KW-0862">Zinc</keyword>
<evidence type="ECO:0000259" key="6">
    <source>
        <dbReference type="SMART" id="SM00249"/>
    </source>
</evidence>
<dbReference type="PANTHER" id="PTHR46235:SF3">
    <property type="entry name" value="PHD FINGER-CONTAINING PROTEIN DDB_G0268158"/>
    <property type="match status" value="1"/>
</dbReference>
<name>A0A498INF9_MALDO</name>
<dbReference type="InterPro" id="IPR055197">
    <property type="entry name" value="PHDvar_NSD"/>
</dbReference>
<dbReference type="CDD" id="cd15566">
    <property type="entry name" value="PHD3_NSD"/>
    <property type="match status" value="1"/>
</dbReference>
<evidence type="ECO:0000313" key="8">
    <source>
        <dbReference type="Proteomes" id="UP000290289"/>
    </source>
</evidence>
<evidence type="ECO:0000313" key="7">
    <source>
        <dbReference type="EMBL" id="RXH82763.1"/>
    </source>
</evidence>
<protein>
    <recommendedName>
        <fullName evidence="6">Zinc finger PHD-type domain-containing protein</fullName>
    </recommendedName>
</protein>
<dbReference type="Pfam" id="PF22908">
    <property type="entry name" value="PHD_NSD"/>
    <property type="match status" value="1"/>
</dbReference>
<feature type="domain" description="Zinc finger PHD-type" evidence="6">
    <location>
        <begin position="162"/>
        <end position="232"/>
    </location>
</feature>
<dbReference type="InterPro" id="IPR055198">
    <property type="entry name" value="NSD_PHD"/>
</dbReference>
<dbReference type="GO" id="GO:0006338">
    <property type="term" value="P:chromatin remodeling"/>
    <property type="evidence" value="ECO:0007669"/>
    <property type="project" value="UniProtKB-ARBA"/>
</dbReference>
<dbReference type="AlphaFoldDB" id="A0A498INF9"/>
<organism evidence="7 8">
    <name type="scientific">Malus domestica</name>
    <name type="common">Apple</name>
    <name type="synonym">Pyrus malus</name>
    <dbReference type="NCBI Taxonomy" id="3750"/>
    <lineage>
        <taxon>Eukaryota</taxon>
        <taxon>Viridiplantae</taxon>
        <taxon>Streptophyta</taxon>
        <taxon>Embryophyta</taxon>
        <taxon>Tracheophyta</taxon>
        <taxon>Spermatophyta</taxon>
        <taxon>Magnoliopsida</taxon>
        <taxon>eudicotyledons</taxon>
        <taxon>Gunneridae</taxon>
        <taxon>Pentapetalae</taxon>
        <taxon>rosids</taxon>
        <taxon>fabids</taxon>
        <taxon>Rosales</taxon>
        <taxon>Rosaceae</taxon>
        <taxon>Amygdaloideae</taxon>
        <taxon>Maleae</taxon>
        <taxon>Malus</taxon>
    </lineage>
</organism>
<dbReference type="InterPro" id="IPR029063">
    <property type="entry name" value="SAM-dependent_MTases_sf"/>
</dbReference>
<keyword evidence="8" id="KW-1185">Reference proteome</keyword>
<keyword evidence="3" id="KW-0863">Zinc-finger</keyword>
<dbReference type="Gene3D" id="3.30.40.10">
    <property type="entry name" value="Zinc/RING finger domain, C3HC4 (zinc finger)"/>
    <property type="match status" value="1"/>
</dbReference>
<dbReference type="PANTHER" id="PTHR46235">
    <property type="entry name" value="PHD FINGER-CONTAINING PROTEIN DDB_G0268158"/>
    <property type="match status" value="1"/>
</dbReference>
<feature type="compositionally biased region" description="Polar residues" evidence="5">
    <location>
        <begin position="297"/>
        <end position="310"/>
    </location>
</feature>
<evidence type="ECO:0000256" key="1">
    <source>
        <dbReference type="ARBA" id="ARBA00022723"/>
    </source>
</evidence>
<feature type="domain" description="Zinc finger PHD-type" evidence="6">
    <location>
        <begin position="95"/>
        <end position="161"/>
    </location>
</feature>
<sequence>MSQDIQYAKMLGFMDEDMISDAEDDSVDIDGIFGYVCCICDDGGDLFCEGRCLRSFHATVEAGVGSGCRSLGFMRGAVDVMSTFLCRNCKFKQHQCYACGELGSSDKSLDAKVFPCASAICGRFYHPRCVAKLLCQNNRESAEELEEKISLGDYFTCPVHKCSVCQEGENKKVHELQLAVCMRCPQSYHRKCLPREIAFEEKGGKFGEGRSIQRAWDDLLPNRILIYCTKHAINSYTGSATRDHIKFPEFEERKRKQALEELVARRKAPSKLRNDSYEELCRGRTVPMVSKPKQKPVSKQEQRPSFSVNHENPDVLSVDSERRVLDLMEKAASSLTLEDVIHKHPIPTTHAYSSKFFVNKKMLLGKVEGSTEAVRTALQKLENGCSTEDAEAVCERDVLHQIFMWKKKLHVYLAPFLNATRYTSFGRHFTKVEKLEQIVDRLHWYVQPGDMIVDFSCGSNDFSILMSKKLEQTGKNCLYKNYDLFQPENDFNFEKKDWMTVKREELQKGGPLIIGLNPPFGVKAALANKFIDKALEFEPKLLILIVPPETQRLDRKKSPYELIWEDDRLLSGKSFYLPGSVDVDNKQIDQWNLISPPLYLWSRRDRAAEHKAIAQMHGHSFGR</sequence>
<feature type="region of interest" description="Disordered" evidence="5">
    <location>
        <begin position="289"/>
        <end position="313"/>
    </location>
</feature>
<dbReference type="InterPro" id="IPR001965">
    <property type="entry name" value="Znf_PHD"/>
</dbReference>
<dbReference type="Pfam" id="PF23004">
    <property type="entry name" value="PHDvar_NSD"/>
    <property type="match status" value="1"/>
</dbReference>